<accession>A0ABS3F101</accession>
<dbReference type="EMBL" id="JAFLNC010000001">
    <property type="protein sequence ID" value="MBO0332042.1"/>
    <property type="molecule type" value="Genomic_DNA"/>
</dbReference>
<dbReference type="Pfam" id="PF10098">
    <property type="entry name" value="DUF2336"/>
    <property type="match status" value="1"/>
</dbReference>
<proteinExistence type="predicted"/>
<sequence length="370" mass="41759">MLVDSTLYGDRIAAMFAKMPAPLRVNTARKAAEGFVAQQLANDDLELTEAIISYFVNDIDTAVRQTIAETVKECEFLSHEIAMKLALDVDEISLPIVTCSPILSDEDLWTILQSASNRIQTAIAERPHLGVKSSACIAESGCYSAIKACLRNETAIIGKAAYDHILGRFGDIDPIQELMVHRPFLPEEIVSRLFDFISEEYKQILIERNPVSETTSVHKILNAREKALAKNLDRRMTDHEQKKKAIALDREGRLTATLMLRLLIAGNHSFFAAALGHASGISKKRVISLTSGRGFLGFQRLYERAQLPSYLYSALRTAMEEQRKATHYHPRADLDNFRQRLIDRIAETYGWEDDMSLEELMEKLLPKRLH</sequence>
<keyword evidence="2" id="KW-1185">Reference proteome</keyword>
<comment type="caution">
    <text evidence="1">The sequence shown here is derived from an EMBL/GenBank/DDBJ whole genome shotgun (WGS) entry which is preliminary data.</text>
</comment>
<evidence type="ECO:0000313" key="2">
    <source>
        <dbReference type="Proteomes" id="UP000664761"/>
    </source>
</evidence>
<name>A0ABS3F101_9PROT</name>
<reference evidence="1 2" key="1">
    <citation type="submission" date="2021-03" db="EMBL/GenBank/DDBJ databases">
        <title>Sneathiella sp. CAU 1612 isolated from Kang Won-do.</title>
        <authorList>
            <person name="Kim W."/>
        </authorList>
    </citation>
    <scope>NUCLEOTIDE SEQUENCE [LARGE SCALE GENOMIC DNA]</scope>
    <source>
        <strain evidence="1 2">CAU 1612</strain>
    </source>
</reference>
<dbReference type="InterPro" id="IPR019285">
    <property type="entry name" value="DUF2336"/>
</dbReference>
<gene>
    <name evidence="1" type="ORF">J0X12_00355</name>
</gene>
<evidence type="ECO:0000313" key="1">
    <source>
        <dbReference type="EMBL" id="MBO0332042.1"/>
    </source>
</evidence>
<protein>
    <submittedName>
        <fullName evidence="1">DUF2336 domain-containing protein</fullName>
    </submittedName>
</protein>
<organism evidence="1 2">
    <name type="scientific">Sneathiella sedimenti</name>
    <dbReference type="NCBI Taxonomy" id="2816034"/>
    <lineage>
        <taxon>Bacteria</taxon>
        <taxon>Pseudomonadati</taxon>
        <taxon>Pseudomonadota</taxon>
        <taxon>Alphaproteobacteria</taxon>
        <taxon>Sneathiellales</taxon>
        <taxon>Sneathiellaceae</taxon>
        <taxon>Sneathiella</taxon>
    </lineage>
</organism>
<dbReference type="Proteomes" id="UP000664761">
    <property type="component" value="Unassembled WGS sequence"/>
</dbReference>
<dbReference type="RefSeq" id="WP_207040802.1">
    <property type="nucleotide sequence ID" value="NZ_JAFLNC010000001.1"/>
</dbReference>